<accession>A0A0A0JJ37</accession>
<dbReference type="EMBL" id="AVPK01000008">
    <property type="protein sequence ID" value="KGN36794.1"/>
    <property type="molecule type" value="Genomic_DNA"/>
</dbReference>
<organism evidence="1 2">
    <name type="scientific">Knoellia subterranea KCTC 19937</name>
    <dbReference type="NCBI Taxonomy" id="1385521"/>
    <lineage>
        <taxon>Bacteria</taxon>
        <taxon>Bacillati</taxon>
        <taxon>Actinomycetota</taxon>
        <taxon>Actinomycetes</taxon>
        <taxon>Micrococcales</taxon>
        <taxon>Intrasporangiaceae</taxon>
        <taxon>Knoellia</taxon>
    </lineage>
</organism>
<proteinExistence type="predicted"/>
<reference evidence="1 2" key="1">
    <citation type="submission" date="2013-08" db="EMBL/GenBank/DDBJ databases">
        <title>The genome sequence of Knoellia subterranea.</title>
        <authorList>
            <person name="Zhu W."/>
            <person name="Wang G."/>
        </authorList>
    </citation>
    <scope>NUCLEOTIDE SEQUENCE [LARGE SCALE GENOMIC DNA]</scope>
    <source>
        <strain evidence="1 2">KCTC 19937</strain>
    </source>
</reference>
<keyword evidence="2" id="KW-1185">Reference proteome</keyword>
<dbReference type="SUPFAM" id="SSF47090">
    <property type="entry name" value="PGBD-like"/>
    <property type="match status" value="1"/>
</dbReference>
<sequence length="308" mass="33569">MTLAQIAAGTKNVSVQDYTGGVPLAKEFQNRLTVLGCLDPPADGSVGPVTKLVVPTFAKVLNLPAADGITPAVARAMLSQTAATFLPWSFGNDFPSKLVRFMLDKGFFVARLPGFLTIVYIEGADENGRPNPDKFNQFNDRRIVLRREPNGRPVILHNALATTEPGKFFTENPPKPEGAARIAFGQYKAWRVGFHKASQSPPTRHEALVQVGNITIHRDKNKDGKRVDAQGREDKKFTGDGFGINQHNGHDNPVDNVGKTSAGCLVGRSVAEHKEFMALVKTDPRFRATKGYVYLTTVLNGDHFGAFA</sequence>
<evidence type="ECO:0000313" key="2">
    <source>
        <dbReference type="Proteomes" id="UP000030011"/>
    </source>
</evidence>
<comment type="caution">
    <text evidence="1">The sequence shown here is derived from an EMBL/GenBank/DDBJ whole genome shotgun (WGS) entry which is preliminary data.</text>
</comment>
<dbReference type="STRING" id="1385521.N803_17430"/>
<name>A0A0A0JJ37_9MICO</name>
<evidence type="ECO:0000313" key="1">
    <source>
        <dbReference type="EMBL" id="KGN36794.1"/>
    </source>
</evidence>
<dbReference type="eggNOG" id="COG3409">
    <property type="taxonomic scope" value="Bacteria"/>
</dbReference>
<dbReference type="AlphaFoldDB" id="A0A0A0JJ37"/>
<dbReference type="Proteomes" id="UP000030011">
    <property type="component" value="Unassembled WGS sequence"/>
</dbReference>
<gene>
    <name evidence="1" type="ORF">N803_17430</name>
</gene>
<dbReference type="RefSeq" id="WP_035906205.1">
    <property type="nucleotide sequence ID" value="NZ_AVPK01000008.1"/>
</dbReference>
<dbReference type="OrthoDB" id="653560at2"/>
<dbReference type="InterPro" id="IPR036365">
    <property type="entry name" value="PGBD-like_sf"/>
</dbReference>
<protein>
    <submittedName>
        <fullName evidence="1">Peptidoglycan-binding protein</fullName>
    </submittedName>
</protein>